<feature type="region of interest" description="Disordered" evidence="1">
    <location>
        <begin position="55"/>
        <end position="89"/>
    </location>
</feature>
<organism evidence="2 3">
    <name type="scientific">Petrolisthes cinctipes</name>
    <name type="common">Flat porcelain crab</name>
    <dbReference type="NCBI Taxonomy" id="88211"/>
    <lineage>
        <taxon>Eukaryota</taxon>
        <taxon>Metazoa</taxon>
        <taxon>Ecdysozoa</taxon>
        <taxon>Arthropoda</taxon>
        <taxon>Crustacea</taxon>
        <taxon>Multicrustacea</taxon>
        <taxon>Malacostraca</taxon>
        <taxon>Eumalacostraca</taxon>
        <taxon>Eucarida</taxon>
        <taxon>Decapoda</taxon>
        <taxon>Pleocyemata</taxon>
        <taxon>Anomura</taxon>
        <taxon>Galatheoidea</taxon>
        <taxon>Porcellanidae</taxon>
        <taxon>Petrolisthes</taxon>
    </lineage>
</organism>
<protein>
    <submittedName>
        <fullName evidence="2">Uncharacterized protein</fullName>
    </submittedName>
</protein>
<gene>
    <name evidence="2" type="ORF">Pcinc_022765</name>
</gene>
<keyword evidence="3" id="KW-1185">Reference proteome</keyword>
<proteinExistence type="predicted"/>
<evidence type="ECO:0000313" key="2">
    <source>
        <dbReference type="EMBL" id="KAK3872135.1"/>
    </source>
</evidence>
<comment type="caution">
    <text evidence="2">The sequence shown here is derived from an EMBL/GenBank/DDBJ whole genome shotgun (WGS) entry which is preliminary data.</text>
</comment>
<accession>A0AAE1FEZ3</accession>
<sequence length="164" mass="18453">MFNKKHPMKTVFSNRQIPVITHSNDTKQNLIATDQPKSCSFNDVASFQDVNEPTLSTSGFSEKKAPTPETLIRPLPKASSRKKNGVNKKKRLSAILTNTYIKNALENISTQKTHKAKKNLFSTTIIQRSEKSKLVHDDGESSEEEDSLCLVCMEPFSKSKLREV</sequence>
<evidence type="ECO:0000256" key="1">
    <source>
        <dbReference type="SAM" id="MobiDB-lite"/>
    </source>
</evidence>
<dbReference type="Proteomes" id="UP001286313">
    <property type="component" value="Unassembled WGS sequence"/>
</dbReference>
<name>A0AAE1FEZ3_PETCI</name>
<dbReference type="EMBL" id="JAWQEG010002412">
    <property type="protein sequence ID" value="KAK3872135.1"/>
    <property type="molecule type" value="Genomic_DNA"/>
</dbReference>
<evidence type="ECO:0000313" key="3">
    <source>
        <dbReference type="Proteomes" id="UP001286313"/>
    </source>
</evidence>
<feature type="compositionally biased region" description="Basic residues" evidence="1">
    <location>
        <begin position="79"/>
        <end position="89"/>
    </location>
</feature>
<reference evidence="2" key="1">
    <citation type="submission" date="2023-10" db="EMBL/GenBank/DDBJ databases">
        <title>Genome assemblies of two species of porcelain crab, Petrolisthes cinctipes and Petrolisthes manimaculis (Anomura: Porcellanidae).</title>
        <authorList>
            <person name="Angst P."/>
        </authorList>
    </citation>
    <scope>NUCLEOTIDE SEQUENCE</scope>
    <source>
        <strain evidence="2">PB745_01</strain>
        <tissue evidence="2">Gill</tissue>
    </source>
</reference>
<dbReference type="AlphaFoldDB" id="A0AAE1FEZ3"/>